<evidence type="ECO:0000256" key="1">
    <source>
        <dbReference type="SAM" id="Phobius"/>
    </source>
</evidence>
<dbReference type="EMBL" id="FOLQ01000002">
    <property type="protein sequence ID" value="SFC80417.1"/>
    <property type="molecule type" value="Genomic_DNA"/>
</dbReference>
<gene>
    <name evidence="2" type="ORF">SAMN05216167_102456</name>
</gene>
<feature type="transmembrane region" description="Helical" evidence="1">
    <location>
        <begin position="32"/>
        <end position="51"/>
    </location>
</feature>
<evidence type="ECO:0000313" key="2">
    <source>
        <dbReference type="EMBL" id="SFC80417.1"/>
    </source>
</evidence>
<accession>A0A1I1M4J3</accession>
<keyword evidence="1" id="KW-0812">Transmembrane</keyword>
<name>A0A1I1M4J3_9BACT</name>
<dbReference type="Proteomes" id="UP000198598">
    <property type="component" value="Unassembled WGS sequence"/>
</dbReference>
<keyword evidence="3" id="KW-1185">Reference proteome</keyword>
<keyword evidence="1" id="KW-0472">Membrane</keyword>
<reference evidence="2 3" key="1">
    <citation type="submission" date="2016-10" db="EMBL/GenBank/DDBJ databases">
        <authorList>
            <person name="de Groot N.N."/>
        </authorList>
    </citation>
    <scope>NUCLEOTIDE SEQUENCE [LARGE SCALE GENOMIC DNA]</scope>
    <source>
        <strain evidence="2 3">DSM 26130</strain>
    </source>
</reference>
<protein>
    <submittedName>
        <fullName evidence="2">Uncharacterized protein</fullName>
    </submittedName>
</protein>
<dbReference type="AlphaFoldDB" id="A0A1I1M4J3"/>
<dbReference type="STRING" id="662367.SAMN05216167_102456"/>
<evidence type="ECO:0000313" key="3">
    <source>
        <dbReference type="Proteomes" id="UP000198598"/>
    </source>
</evidence>
<proteinExistence type="predicted"/>
<sequence>MTIGKWAQVLFWVACMMAICYVVTTYRDDPTSHYFGLFVNIMLFVACVMMVRRLFVK</sequence>
<keyword evidence="1" id="KW-1133">Transmembrane helix</keyword>
<organism evidence="2 3">
    <name type="scientific">Spirosoma endophyticum</name>
    <dbReference type="NCBI Taxonomy" id="662367"/>
    <lineage>
        <taxon>Bacteria</taxon>
        <taxon>Pseudomonadati</taxon>
        <taxon>Bacteroidota</taxon>
        <taxon>Cytophagia</taxon>
        <taxon>Cytophagales</taxon>
        <taxon>Cytophagaceae</taxon>
        <taxon>Spirosoma</taxon>
    </lineage>
</organism>
<feature type="transmembrane region" description="Helical" evidence="1">
    <location>
        <begin position="9"/>
        <end position="26"/>
    </location>
</feature>